<gene>
    <name evidence="3" type="ORF">GCM10009751_07550</name>
</gene>
<dbReference type="PROSITE" id="PS50125">
    <property type="entry name" value="GUANYLATE_CYCLASE_2"/>
    <property type="match status" value="1"/>
</dbReference>
<comment type="caution">
    <text evidence="3">The sequence shown here is derived from an EMBL/GenBank/DDBJ whole genome shotgun (WGS) entry which is preliminary data.</text>
</comment>
<reference evidence="3 4" key="1">
    <citation type="journal article" date="2019" name="Int. J. Syst. Evol. Microbiol.">
        <title>The Global Catalogue of Microorganisms (GCM) 10K type strain sequencing project: providing services to taxonomists for standard genome sequencing and annotation.</title>
        <authorList>
            <consortium name="The Broad Institute Genomics Platform"/>
            <consortium name="The Broad Institute Genome Sequencing Center for Infectious Disease"/>
            <person name="Wu L."/>
            <person name="Ma J."/>
        </authorList>
    </citation>
    <scope>NUCLEOTIDE SEQUENCE [LARGE SCALE GENOMIC DNA]</scope>
    <source>
        <strain evidence="3 4">JCM 14326</strain>
    </source>
</reference>
<evidence type="ECO:0000313" key="4">
    <source>
        <dbReference type="Proteomes" id="UP001501094"/>
    </source>
</evidence>
<feature type="domain" description="Guanylate cyclase" evidence="2">
    <location>
        <begin position="211"/>
        <end position="327"/>
    </location>
</feature>
<dbReference type="CDD" id="cd07302">
    <property type="entry name" value="CHD"/>
    <property type="match status" value="1"/>
</dbReference>
<evidence type="ECO:0000313" key="3">
    <source>
        <dbReference type="EMBL" id="GAA1853372.1"/>
    </source>
</evidence>
<protein>
    <submittedName>
        <fullName evidence="3">Adenylate/guanylate cyclase domain-containing protein</fullName>
    </submittedName>
</protein>
<name>A0ABN2N6A3_9MICO</name>
<evidence type="ECO:0000259" key="2">
    <source>
        <dbReference type="PROSITE" id="PS50125"/>
    </source>
</evidence>
<sequence>MLRHSDQNDPEPETPGTSTGPGAEAAGKSETPHHGVGSDTATRLDEAILGGPREFTYPELVERSGLDEDTIDNFWRWMGLPVDHEHETDPRFTASDILALQEVDELFRAQEMDNRARMAFVRAMGHTTERLALWQVEALVEHLARRYDLDETSARLLALDRLPDLAEVLGRELQHAWRRQLAALTGRMAIEFAGARDDADHDAHQLPLPRAVGFADIVSFTKRTAGLGSAELADFVQRFEAGARDIITTCGGRVVKTIGDAILFVADDAQTGAEVALGLAEATGADLGTAQPGEPEIPVRVAFVWGRVLSRFGDVFGPSVNLASRLTDQSEPSTVLVDTATADILATMPARYALTRQPEREVPGLGPLTPVRLQRAYGA</sequence>
<dbReference type="Pfam" id="PF00211">
    <property type="entry name" value="Guanylate_cyc"/>
    <property type="match status" value="1"/>
</dbReference>
<proteinExistence type="predicted"/>
<dbReference type="Gene3D" id="3.30.70.1230">
    <property type="entry name" value="Nucleotide cyclase"/>
    <property type="match status" value="1"/>
</dbReference>
<keyword evidence="4" id="KW-1185">Reference proteome</keyword>
<feature type="compositionally biased region" description="Low complexity" evidence="1">
    <location>
        <begin position="14"/>
        <end position="26"/>
    </location>
</feature>
<dbReference type="SMART" id="SM00044">
    <property type="entry name" value="CYCc"/>
    <property type="match status" value="1"/>
</dbReference>
<dbReference type="InterPro" id="IPR001054">
    <property type="entry name" value="A/G_cyclase"/>
</dbReference>
<dbReference type="SUPFAM" id="SSF55073">
    <property type="entry name" value="Nucleotide cyclase"/>
    <property type="match status" value="1"/>
</dbReference>
<dbReference type="Proteomes" id="UP001501094">
    <property type="component" value="Unassembled WGS sequence"/>
</dbReference>
<organism evidence="3 4">
    <name type="scientific">Myceligenerans crystallogenes</name>
    <dbReference type="NCBI Taxonomy" id="316335"/>
    <lineage>
        <taxon>Bacteria</taxon>
        <taxon>Bacillati</taxon>
        <taxon>Actinomycetota</taxon>
        <taxon>Actinomycetes</taxon>
        <taxon>Micrococcales</taxon>
        <taxon>Promicromonosporaceae</taxon>
        <taxon>Myceligenerans</taxon>
    </lineage>
</organism>
<dbReference type="InterPro" id="IPR029787">
    <property type="entry name" value="Nucleotide_cyclase"/>
</dbReference>
<accession>A0ABN2N6A3</accession>
<feature type="region of interest" description="Disordered" evidence="1">
    <location>
        <begin position="1"/>
        <end position="40"/>
    </location>
</feature>
<evidence type="ECO:0000256" key="1">
    <source>
        <dbReference type="SAM" id="MobiDB-lite"/>
    </source>
</evidence>
<dbReference type="RefSeq" id="WP_344099642.1">
    <property type="nucleotide sequence ID" value="NZ_BAAANL010000001.1"/>
</dbReference>
<dbReference type="EMBL" id="BAAANL010000001">
    <property type="protein sequence ID" value="GAA1853372.1"/>
    <property type="molecule type" value="Genomic_DNA"/>
</dbReference>